<feature type="region of interest" description="Disordered" evidence="1">
    <location>
        <begin position="1"/>
        <end position="26"/>
    </location>
</feature>
<dbReference type="InterPro" id="IPR053781">
    <property type="entry name" value="F-box_AtFBL13-like"/>
</dbReference>
<gene>
    <name evidence="3" type="ORF">SETIT_2G343600v2</name>
</gene>
<dbReference type="InterPro" id="IPR036047">
    <property type="entry name" value="F-box-like_dom_sf"/>
</dbReference>
<evidence type="ECO:0000256" key="1">
    <source>
        <dbReference type="SAM" id="MobiDB-lite"/>
    </source>
</evidence>
<dbReference type="EMBL" id="CM003529">
    <property type="protein sequence ID" value="RCV13402.1"/>
    <property type="molecule type" value="Genomic_DNA"/>
</dbReference>
<reference evidence="3" key="2">
    <citation type="submission" date="2015-07" db="EMBL/GenBank/DDBJ databases">
        <authorList>
            <person name="Noorani M."/>
        </authorList>
    </citation>
    <scope>NUCLEOTIDE SEQUENCE</scope>
    <source>
        <strain evidence="3">Yugu1</strain>
    </source>
</reference>
<name>A0A368Q6B8_SETIT</name>
<evidence type="ECO:0000259" key="2">
    <source>
        <dbReference type="Pfam" id="PF00646"/>
    </source>
</evidence>
<dbReference type="InterPro" id="IPR055312">
    <property type="entry name" value="FBL15-like"/>
</dbReference>
<feature type="domain" description="F-box" evidence="2">
    <location>
        <begin position="49"/>
        <end position="87"/>
    </location>
</feature>
<dbReference type="AlphaFoldDB" id="A0A368Q6B8"/>
<dbReference type="OrthoDB" id="692677at2759"/>
<protein>
    <recommendedName>
        <fullName evidence="2">F-box domain-containing protein</fullName>
    </recommendedName>
</protein>
<evidence type="ECO:0000313" key="3">
    <source>
        <dbReference type="EMBL" id="RCV13402.1"/>
    </source>
</evidence>
<dbReference type="SUPFAM" id="SSF81383">
    <property type="entry name" value="F-box domain"/>
    <property type="match status" value="1"/>
</dbReference>
<reference evidence="3" key="1">
    <citation type="journal article" date="2012" name="Nat. Biotechnol.">
        <title>Reference genome sequence of the model plant Setaria.</title>
        <authorList>
            <person name="Bennetzen J.L."/>
            <person name="Schmutz J."/>
            <person name="Wang H."/>
            <person name="Percifield R."/>
            <person name="Hawkins J."/>
            <person name="Pontaroli A.C."/>
            <person name="Estep M."/>
            <person name="Feng L."/>
            <person name="Vaughn J.N."/>
            <person name="Grimwood J."/>
            <person name="Jenkins J."/>
            <person name="Barry K."/>
            <person name="Lindquist E."/>
            <person name="Hellsten U."/>
            <person name="Deshpande S."/>
            <person name="Wang X."/>
            <person name="Wu X."/>
            <person name="Mitros T."/>
            <person name="Triplett J."/>
            <person name="Yang X."/>
            <person name="Ye C.Y."/>
            <person name="Mauro-Herrera M."/>
            <person name="Wang L."/>
            <person name="Li P."/>
            <person name="Sharma M."/>
            <person name="Sharma R."/>
            <person name="Ronald P.C."/>
            <person name="Panaud O."/>
            <person name="Kellogg E.A."/>
            <person name="Brutnell T.P."/>
            <person name="Doust A.N."/>
            <person name="Tuskan G.A."/>
            <person name="Rokhsar D."/>
            <person name="Devos K.M."/>
        </authorList>
    </citation>
    <scope>NUCLEOTIDE SEQUENCE [LARGE SCALE GENOMIC DNA]</scope>
    <source>
        <strain evidence="3">Yugu1</strain>
    </source>
</reference>
<dbReference type="InterPro" id="IPR001810">
    <property type="entry name" value="F-box_dom"/>
</dbReference>
<dbReference type="PANTHER" id="PTHR34709:SF72">
    <property type="entry name" value="OS07G0130000 PROTEIN"/>
    <property type="match status" value="1"/>
</dbReference>
<dbReference type="CDD" id="cd22160">
    <property type="entry name" value="F-box_AtFBL13-like"/>
    <property type="match status" value="1"/>
</dbReference>
<proteinExistence type="predicted"/>
<sequence>MPELDRFDVSSGAEVPESSEIEQPVETTVSSRIMAPDQSDDVGGGVDRISGLPDDILRCILVGLPSTADAARTSVLSRRWRHVWAHLPELALRYGNRVDRLRAHELIDAAMGAYSAPTVRRLEIATPFGSRDVTAERASSWLRFASRRLAGRLKLSLPHPDLAPDKEGKILLPVCERVTAIDMEYVGRALRFQPLPAGGSAFAALATLRITDARVDGRELEHVLSSRCPRLKEVVLEWVSFSLRDGDDDAAAVLSIRSGSLQRLQMASGRELGGVLRVDTPELRVLTLRRISCNDAYIAAPKLSELYWFPLFYVPSRHRFAEAGRHLRRMEVTTGSPSMALMNRFNIVDELKVTLSVPQGARQYEKLLEDTNRLSKCEVLVLKFEAVKHDLKPIMVHLLQQCAGIRELVVEFPFKMGDYPCKLSRCPCKRLENTKTDRIVLHSLEEVRVKGGGEADHKAELVRMLCECHAAFKKKVSFSVRGGAHTRGKIRSFVPPDDRYDITVWE</sequence>
<organism evidence="3">
    <name type="scientific">Setaria italica</name>
    <name type="common">Foxtail millet</name>
    <name type="synonym">Panicum italicum</name>
    <dbReference type="NCBI Taxonomy" id="4555"/>
    <lineage>
        <taxon>Eukaryota</taxon>
        <taxon>Viridiplantae</taxon>
        <taxon>Streptophyta</taxon>
        <taxon>Embryophyta</taxon>
        <taxon>Tracheophyta</taxon>
        <taxon>Spermatophyta</taxon>
        <taxon>Magnoliopsida</taxon>
        <taxon>Liliopsida</taxon>
        <taxon>Poales</taxon>
        <taxon>Poaceae</taxon>
        <taxon>PACMAD clade</taxon>
        <taxon>Panicoideae</taxon>
        <taxon>Panicodae</taxon>
        <taxon>Paniceae</taxon>
        <taxon>Cenchrinae</taxon>
        <taxon>Setaria</taxon>
    </lineage>
</organism>
<dbReference type="Pfam" id="PF00646">
    <property type="entry name" value="F-box"/>
    <property type="match status" value="1"/>
</dbReference>
<dbReference type="PANTHER" id="PTHR34709">
    <property type="entry name" value="OS10G0396666 PROTEIN"/>
    <property type="match status" value="1"/>
</dbReference>
<accession>A0A368Q6B8</accession>